<evidence type="ECO:0000313" key="3">
    <source>
        <dbReference type="Proteomes" id="UP000251314"/>
    </source>
</evidence>
<sequence length="40" mass="4611">MAEAPPGQKRKREAPPREIQRQRHVRGDSQQSGRRCGVQE</sequence>
<dbReference type="VEuPathDB" id="FungiDB:PC110_g22038"/>
<dbReference type="EMBL" id="MJFZ01001714">
    <property type="protein sequence ID" value="RAW21519.1"/>
    <property type="molecule type" value="Genomic_DNA"/>
</dbReference>
<gene>
    <name evidence="2" type="ORF">PC110_g22038</name>
</gene>
<protein>
    <submittedName>
        <fullName evidence="2">Uncharacterized protein</fullName>
    </submittedName>
</protein>
<accession>A0A329RC05</accession>
<keyword evidence="3" id="KW-1185">Reference proteome</keyword>
<feature type="non-terminal residue" evidence="2">
    <location>
        <position position="40"/>
    </location>
</feature>
<organism evidence="2 3">
    <name type="scientific">Phytophthora cactorum</name>
    <dbReference type="NCBI Taxonomy" id="29920"/>
    <lineage>
        <taxon>Eukaryota</taxon>
        <taxon>Sar</taxon>
        <taxon>Stramenopiles</taxon>
        <taxon>Oomycota</taxon>
        <taxon>Peronosporomycetes</taxon>
        <taxon>Peronosporales</taxon>
        <taxon>Peronosporaceae</taxon>
        <taxon>Phytophthora</taxon>
    </lineage>
</organism>
<evidence type="ECO:0000313" key="2">
    <source>
        <dbReference type="EMBL" id="RAW21519.1"/>
    </source>
</evidence>
<comment type="caution">
    <text evidence="2">The sequence shown here is derived from an EMBL/GenBank/DDBJ whole genome shotgun (WGS) entry which is preliminary data.</text>
</comment>
<feature type="region of interest" description="Disordered" evidence="1">
    <location>
        <begin position="1"/>
        <end position="40"/>
    </location>
</feature>
<dbReference type="Proteomes" id="UP000251314">
    <property type="component" value="Unassembled WGS sequence"/>
</dbReference>
<proteinExistence type="predicted"/>
<dbReference type="AlphaFoldDB" id="A0A329RC05"/>
<name>A0A329RC05_9STRA</name>
<evidence type="ECO:0000256" key="1">
    <source>
        <dbReference type="SAM" id="MobiDB-lite"/>
    </source>
</evidence>
<feature type="compositionally biased region" description="Basic and acidic residues" evidence="1">
    <location>
        <begin position="13"/>
        <end position="27"/>
    </location>
</feature>
<reference evidence="2 3" key="1">
    <citation type="submission" date="2018-01" db="EMBL/GenBank/DDBJ databases">
        <title>Draft genome of the strawberry crown rot pathogen Phytophthora cactorum.</title>
        <authorList>
            <person name="Armitage A.D."/>
            <person name="Lysoe E."/>
            <person name="Nellist C.F."/>
            <person name="Harrison R.J."/>
            <person name="Brurberg M.B."/>
        </authorList>
    </citation>
    <scope>NUCLEOTIDE SEQUENCE [LARGE SCALE GENOMIC DNA]</scope>
    <source>
        <strain evidence="2 3">10300</strain>
    </source>
</reference>